<sequence>MGPAPCPVCSQILRKTNFYQQIFEDLTVEKEIRIRTRINRIFNARPADFENLKAYNDYLEHVEDITFKLLNNENVQEAEDEISRYTQINKKKIEANLEKQKREKRLEKLKETQVKKEKEKSLEEYVETLELEKKQKRDAKAQVLFDLATKDKDASEIIKESNISLKRSSARIKAKIENPEHLHTSGDIDYDNDLFEEDDETLDRKVDPFEDSYKPVAYVNVKKSYIDNNSNIKNAFLYNGGFTNSTHYKYLLDSAFSGIDVPKPT</sequence>
<dbReference type="PANTHER" id="PTHR12683:SF13">
    <property type="entry name" value="CDK-ACTIVATING KINASE ASSEMBLY FACTOR MAT1"/>
    <property type="match status" value="1"/>
</dbReference>
<dbReference type="PANTHER" id="PTHR12683">
    <property type="entry name" value="CDK-ACTIVATING KINASE ASSEMBLY FACTOR MAT1"/>
    <property type="match status" value="1"/>
</dbReference>
<dbReference type="GO" id="GO:0006281">
    <property type="term" value="P:DNA repair"/>
    <property type="evidence" value="ECO:0007669"/>
    <property type="project" value="TreeGrafter"/>
</dbReference>
<dbReference type="EMBL" id="LSSL01000998">
    <property type="protein sequence ID" value="OLY83235.1"/>
    <property type="molecule type" value="Genomic_DNA"/>
</dbReference>
<dbReference type="GO" id="GO:0006357">
    <property type="term" value="P:regulation of transcription by RNA polymerase II"/>
    <property type="evidence" value="ECO:0007669"/>
    <property type="project" value="TreeGrafter"/>
</dbReference>
<comment type="caution">
    <text evidence="3">The sequence shown here is derived from an EMBL/GenBank/DDBJ whole genome shotgun (WGS) entry which is preliminary data.</text>
</comment>
<evidence type="ECO:0000313" key="3">
    <source>
        <dbReference type="EMBL" id="OLY83235.1"/>
    </source>
</evidence>
<keyword evidence="4" id="KW-1185">Reference proteome</keyword>
<proteinExistence type="predicted"/>
<dbReference type="InterPro" id="IPR015877">
    <property type="entry name" value="MAT1_centre"/>
</dbReference>
<accession>A0A1R0H263</accession>
<evidence type="ECO:0000313" key="4">
    <source>
        <dbReference type="Proteomes" id="UP000187455"/>
    </source>
</evidence>
<dbReference type="GO" id="GO:0005675">
    <property type="term" value="C:transcription factor TFIIH holo complex"/>
    <property type="evidence" value="ECO:0007669"/>
    <property type="project" value="TreeGrafter"/>
</dbReference>
<name>A0A1R0H263_9FUNG</name>
<dbReference type="OrthoDB" id="5963at2759"/>
<dbReference type="Pfam" id="PF06391">
    <property type="entry name" value="MAT1"/>
    <property type="match status" value="1"/>
</dbReference>
<reference evidence="3 4" key="1">
    <citation type="journal article" date="2016" name="Mol. Biol. Evol.">
        <title>Genome-Wide Survey of Gut Fungi (Harpellales) Reveals the First Horizontally Transferred Ubiquitin Gene from a Mosquito Host.</title>
        <authorList>
            <person name="Wang Y."/>
            <person name="White M.M."/>
            <person name="Kvist S."/>
            <person name="Moncalvo J.M."/>
        </authorList>
    </citation>
    <scope>NUCLEOTIDE SEQUENCE [LARGE SCALE GENOMIC DNA]</scope>
    <source>
        <strain evidence="3 4">ALG-7-W6</strain>
    </source>
</reference>
<keyword evidence="1" id="KW-0175">Coiled coil</keyword>
<protein>
    <submittedName>
        <fullName evidence="3">RNA polymerase II transcription factor B subunit 3</fullName>
    </submittedName>
</protein>
<feature type="coiled-coil region" evidence="1">
    <location>
        <begin position="75"/>
        <end position="142"/>
    </location>
</feature>
<dbReference type="AlphaFoldDB" id="A0A1R0H263"/>
<feature type="domain" description="MAT1 centre" evidence="2">
    <location>
        <begin position="13"/>
        <end position="178"/>
    </location>
</feature>
<organism evidence="3 4">
    <name type="scientific">Smittium mucronatum</name>
    <dbReference type="NCBI Taxonomy" id="133383"/>
    <lineage>
        <taxon>Eukaryota</taxon>
        <taxon>Fungi</taxon>
        <taxon>Fungi incertae sedis</taxon>
        <taxon>Zoopagomycota</taxon>
        <taxon>Kickxellomycotina</taxon>
        <taxon>Harpellomycetes</taxon>
        <taxon>Harpellales</taxon>
        <taxon>Legeriomycetaceae</taxon>
        <taxon>Smittium</taxon>
    </lineage>
</organism>
<dbReference type="STRING" id="133383.A0A1R0H263"/>
<evidence type="ECO:0000256" key="1">
    <source>
        <dbReference type="SAM" id="Coils"/>
    </source>
</evidence>
<evidence type="ECO:0000259" key="2">
    <source>
        <dbReference type="Pfam" id="PF06391"/>
    </source>
</evidence>
<gene>
    <name evidence="3" type="ORF">AYI68_g2630</name>
</gene>
<dbReference type="Proteomes" id="UP000187455">
    <property type="component" value="Unassembled WGS sequence"/>
</dbReference>